<protein>
    <submittedName>
        <fullName evidence="1">LALA0S05e05512g1_1</fullName>
    </submittedName>
</protein>
<dbReference type="EMBL" id="LN736364">
    <property type="protein sequence ID" value="CEP62431.1"/>
    <property type="molecule type" value="Genomic_DNA"/>
</dbReference>
<evidence type="ECO:0000313" key="1">
    <source>
        <dbReference type="EMBL" id="CEP62431.1"/>
    </source>
</evidence>
<keyword evidence="2" id="KW-1185">Reference proteome</keyword>
<reference evidence="1 2" key="1">
    <citation type="submission" date="2014-12" db="EMBL/GenBank/DDBJ databases">
        <authorList>
            <person name="Neuveglise Cecile"/>
        </authorList>
    </citation>
    <scope>NUCLEOTIDE SEQUENCE [LARGE SCALE GENOMIC DNA]</scope>
    <source>
        <strain evidence="1 2">CBS 12615</strain>
    </source>
</reference>
<sequence length="152" mass="17141">MFSHQRCVAVLTILPRNSGMYVWLSHSFLVNSELLKCSFHLFCRYHSPSGLSSAISRPSTTIFTLYFYRCDVLSISVSKWAASGLSEKPMFLSISSTTRNGGKICTIAFPYLILTFHSATNRLLVRFSRRGLADIITFEAASTYDITQLKYS</sequence>
<organism evidence="1 2">
    <name type="scientific">Lachancea lanzarotensis</name>
    <dbReference type="NCBI Taxonomy" id="1245769"/>
    <lineage>
        <taxon>Eukaryota</taxon>
        <taxon>Fungi</taxon>
        <taxon>Dikarya</taxon>
        <taxon>Ascomycota</taxon>
        <taxon>Saccharomycotina</taxon>
        <taxon>Saccharomycetes</taxon>
        <taxon>Saccharomycetales</taxon>
        <taxon>Saccharomycetaceae</taxon>
        <taxon>Lachancea</taxon>
    </lineage>
</organism>
<proteinExistence type="predicted"/>
<name>A0A0C7NAC0_9SACH</name>
<gene>
    <name evidence="1" type="ORF">LALA0_S05e05512g</name>
</gene>
<evidence type="ECO:0000313" key="2">
    <source>
        <dbReference type="Proteomes" id="UP000054304"/>
    </source>
</evidence>
<dbReference type="HOGENOM" id="CLU_1722689_0_0_1"/>
<dbReference type="AlphaFoldDB" id="A0A0C7NAC0"/>
<dbReference type="GeneID" id="34685901"/>
<accession>A0A0C7NAC0</accession>
<dbReference type="RefSeq" id="XP_022628657.1">
    <property type="nucleotide sequence ID" value="XM_022772322.1"/>
</dbReference>
<dbReference type="Proteomes" id="UP000054304">
    <property type="component" value="Unassembled WGS sequence"/>
</dbReference>